<dbReference type="EMBL" id="CP047219">
    <property type="protein sequence ID" value="QHD70695.1"/>
    <property type="molecule type" value="Genomic_DNA"/>
</dbReference>
<keyword evidence="2" id="KW-0614">Plasmid</keyword>
<feature type="compositionally biased region" description="Polar residues" evidence="1">
    <location>
        <begin position="180"/>
        <end position="192"/>
    </location>
</feature>
<feature type="region of interest" description="Disordered" evidence="1">
    <location>
        <begin position="172"/>
        <end position="192"/>
    </location>
</feature>
<name>A0A6P1GQ26_SPHYA</name>
<evidence type="ECO:0000313" key="2">
    <source>
        <dbReference type="EMBL" id="QHD70695.1"/>
    </source>
</evidence>
<feature type="region of interest" description="Disordered" evidence="1">
    <location>
        <begin position="77"/>
        <end position="110"/>
    </location>
</feature>
<protein>
    <submittedName>
        <fullName evidence="2">Uncharacterized protein</fullName>
    </submittedName>
</protein>
<dbReference type="AlphaFoldDB" id="A0A6P1GQ26"/>
<sequence>MIGPPICGSLEMSLAGIGPQIDPRSSSLPAPEDMPEDAAATSLAINPEIAVATQTAPVSAPLPIDLSEVRGTQPFADVTLSTSEPGPTPSPAPLGKQRRKASEPETVSPGITQKFLRDGRVAFLAEPDNDEAAARLAAACDGHAKWNRQYRNWLCETDAAEMVRATLLTDSLAGTGGATSGPQPANLHAQQG</sequence>
<feature type="region of interest" description="Disordered" evidence="1">
    <location>
        <begin position="14"/>
        <end position="42"/>
    </location>
</feature>
<accession>A0A6P1GQ26</accession>
<reference evidence="2 3" key="1">
    <citation type="submission" date="2019-12" db="EMBL/GenBank/DDBJ databases">
        <title>Functional and genomic insights into the Sphingobium yanoikuyae YC-JY1, a bacterium efficiently degrading bisphenol A.</title>
        <authorList>
            <person name="Jia Y."/>
            <person name="Li X."/>
            <person name="Wang J."/>
            <person name="Eltoukhy A."/>
            <person name="Lamraoui I."/>
            <person name="Yan Y."/>
        </authorList>
    </citation>
    <scope>NUCLEOTIDE SEQUENCE [LARGE SCALE GENOMIC DNA]</scope>
    <source>
        <strain evidence="2 3">YC-JY1</strain>
        <plasmid evidence="2 3">unnamed1</plasmid>
    </source>
</reference>
<evidence type="ECO:0000256" key="1">
    <source>
        <dbReference type="SAM" id="MobiDB-lite"/>
    </source>
</evidence>
<dbReference type="Proteomes" id="UP000464086">
    <property type="component" value="Plasmid unnamed1"/>
</dbReference>
<organism evidence="2 3">
    <name type="scientific">Sphingobium yanoikuyae</name>
    <name type="common">Sphingomonas yanoikuyae</name>
    <dbReference type="NCBI Taxonomy" id="13690"/>
    <lineage>
        <taxon>Bacteria</taxon>
        <taxon>Pseudomonadati</taxon>
        <taxon>Pseudomonadota</taxon>
        <taxon>Alphaproteobacteria</taxon>
        <taxon>Sphingomonadales</taxon>
        <taxon>Sphingomonadaceae</taxon>
        <taxon>Sphingobium</taxon>
    </lineage>
</organism>
<geneLocation type="plasmid" evidence="2">
    <name>unnamed1</name>
</geneLocation>
<dbReference type="RefSeq" id="WP_159368237.1">
    <property type="nucleotide sequence ID" value="NZ_CP047219.1"/>
</dbReference>
<proteinExistence type="predicted"/>
<evidence type="ECO:0000313" key="3">
    <source>
        <dbReference type="Proteomes" id="UP000464086"/>
    </source>
</evidence>
<gene>
    <name evidence="2" type="ORF">GS397_26700</name>
</gene>